<dbReference type="Gene3D" id="3.40.50.720">
    <property type="entry name" value="NAD(P)-binding Rossmann-like Domain"/>
    <property type="match status" value="1"/>
</dbReference>
<dbReference type="SUPFAM" id="SSF51735">
    <property type="entry name" value="NAD(P)-binding Rossmann-fold domains"/>
    <property type="match status" value="1"/>
</dbReference>
<gene>
    <name evidence="2" type="ORF">FSB75_16665</name>
</gene>
<dbReference type="InterPro" id="IPR051604">
    <property type="entry name" value="Ergot_Alk_Oxidoreductase"/>
</dbReference>
<dbReference type="RefSeq" id="WP_146789799.1">
    <property type="nucleotide sequence ID" value="NZ_BAABIO010000003.1"/>
</dbReference>
<dbReference type="AlphaFoldDB" id="A0A5B8UM79"/>
<dbReference type="PANTHER" id="PTHR43162">
    <property type="match status" value="1"/>
</dbReference>
<dbReference type="Pfam" id="PF13460">
    <property type="entry name" value="NAD_binding_10"/>
    <property type="match status" value="1"/>
</dbReference>
<sequence>MKYVLTGGAGHITKPLAETLLAAGHNVTVIGRNPENLKPLTDKGAKATTGSVEDSTFLKEAFAGADAVYTMIPPQYAAGPLDGYREIAANYAEAIRANNIKYVVNLSSVGAHLPEGCGPVSGLHLAEEELNKLEGVNVLHLRPGFFYVNFYGNLSMIKGMNIIGGNYGNDEAEMVLSHPADIAEAAAEELSNLSFKGHSVRYLASDERSTGDVAKVLGSAVGKPDLPWVQFTDEQTRGGLLQAGMPEAMAEKYVEMGASMRSGKMAEDYNKNRPQGFGKTKLEDFAKEFAGAYSAS</sequence>
<dbReference type="OrthoDB" id="2149806at2"/>
<feature type="domain" description="NAD(P)-binding" evidence="1">
    <location>
        <begin position="7"/>
        <end position="115"/>
    </location>
</feature>
<protein>
    <submittedName>
        <fullName evidence="2">NAD-dependent epimerase/dehydratase family protein</fullName>
    </submittedName>
</protein>
<accession>A0A5B8UM79</accession>
<dbReference type="EMBL" id="CP042433">
    <property type="protein sequence ID" value="QEC57462.1"/>
    <property type="molecule type" value="Genomic_DNA"/>
</dbReference>
<evidence type="ECO:0000313" key="2">
    <source>
        <dbReference type="EMBL" id="QEC57462.1"/>
    </source>
</evidence>
<dbReference type="InterPro" id="IPR016040">
    <property type="entry name" value="NAD(P)-bd_dom"/>
</dbReference>
<organism evidence="2 3">
    <name type="scientific">Flavisolibacter ginsenosidimutans</name>
    <dbReference type="NCBI Taxonomy" id="661481"/>
    <lineage>
        <taxon>Bacteria</taxon>
        <taxon>Pseudomonadati</taxon>
        <taxon>Bacteroidota</taxon>
        <taxon>Chitinophagia</taxon>
        <taxon>Chitinophagales</taxon>
        <taxon>Chitinophagaceae</taxon>
        <taxon>Flavisolibacter</taxon>
    </lineage>
</organism>
<dbReference type="Proteomes" id="UP000321204">
    <property type="component" value="Chromosome"/>
</dbReference>
<dbReference type="KEGG" id="fgg:FSB75_16665"/>
<name>A0A5B8UM79_9BACT</name>
<evidence type="ECO:0000259" key="1">
    <source>
        <dbReference type="Pfam" id="PF13460"/>
    </source>
</evidence>
<dbReference type="Gene3D" id="3.90.25.10">
    <property type="entry name" value="UDP-galactose 4-epimerase, domain 1"/>
    <property type="match status" value="1"/>
</dbReference>
<dbReference type="InterPro" id="IPR036291">
    <property type="entry name" value="NAD(P)-bd_dom_sf"/>
</dbReference>
<evidence type="ECO:0000313" key="3">
    <source>
        <dbReference type="Proteomes" id="UP000321204"/>
    </source>
</evidence>
<reference evidence="2 3" key="1">
    <citation type="journal article" date="2015" name="Int. J. Syst. Evol. Microbiol.">
        <title>Flavisolibacter ginsenosidimutans sp. nov., with ginsenoside-converting activity isolated from soil used for cultivating ginseng.</title>
        <authorList>
            <person name="Zhao Y."/>
            <person name="Liu Q."/>
            <person name="Kang M.S."/>
            <person name="Jin F."/>
            <person name="Yu H."/>
            <person name="Im W.T."/>
        </authorList>
    </citation>
    <scope>NUCLEOTIDE SEQUENCE [LARGE SCALE GENOMIC DNA]</scope>
    <source>
        <strain evidence="2 3">Gsoil 636</strain>
    </source>
</reference>
<proteinExistence type="predicted"/>
<dbReference type="PANTHER" id="PTHR43162:SF1">
    <property type="entry name" value="PRESTALK A DIFFERENTIATION PROTEIN A"/>
    <property type="match status" value="1"/>
</dbReference>
<keyword evidence="3" id="KW-1185">Reference proteome</keyword>